<evidence type="ECO:0000256" key="1">
    <source>
        <dbReference type="SAM" id="MobiDB-lite"/>
    </source>
</evidence>
<dbReference type="InterPro" id="IPR018744">
    <property type="entry name" value="DUF2293"/>
</dbReference>
<dbReference type="Pfam" id="PF10056">
    <property type="entry name" value="DUF2293"/>
    <property type="match status" value="1"/>
</dbReference>
<comment type="caution">
    <text evidence="3">The sequence shown here is derived from an EMBL/GenBank/DDBJ whole genome shotgun (WGS) entry which is preliminary data.</text>
</comment>
<evidence type="ECO:0000259" key="2">
    <source>
        <dbReference type="Pfam" id="PF10056"/>
    </source>
</evidence>
<organism evidence="3 4">
    <name type="scientific">Planotetraspora thailandica</name>
    <dbReference type="NCBI Taxonomy" id="487172"/>
    <lineage>
        <taxon>Bacteria</taxon>
        <taxon>Bacillati</taxon>
        <taxon>Actinomycetota</taxon>
        <taxon>Actinomycetes</taxon>
        <taxon>Streptosporangiales</taxon>
        <taxon>Streptosporangiaceae</taxon>
        <taxon>Planotetraspora</taxon>
    </lineage>
</organism>
<protein>
    <recommendedName>
        <fullName evidence="2">DUF2293 domain-containing protein</fullName>
    </recommendedName>
</protein>
<keyword evidence="4" id="KW-1185">Reference proteome</keyword>
<dbReference type="EMBL" id="BOOR01000036">
    <property type="protein sequence ID" value="GII56461.1"/>
    <property type="molecule type" value="Genomic_DNA"/>
</dbReference>
<dbReference type="Proteomes" id="UP000605992">
    <property type="component" value="Unassembled WGS sequence"/>
</dbReference>
<gene>
    <name evidence="3" type="ORF">Pth03_48500</name>
</gene>
<feature type="region of interest" description="Disordered" evidence="1">
    <location>
        <begin position="239"/>
        <end position="258"/>
    </location>
</feature>
<reference evidence="3" key="1">
    <citation type="submission" date="2021-01" db="EMBL/GenBank/DDBJ databases">
        <title>Whole genome shotgun sequence of Planotetraspora thailandica NBRC 104271.</title>
        <authorList>
            <person name="Komaki H."/>
            <person name="Tamura T."/>
        </authorList>
    </citation>
    <scope>NUCLEOTIDE SEQUENCE</scope>
    <source>
        <strain evidence="3">NBRC 104271</strain>
    </source>
</reference>
<dbReference type="PANTHER" id="PTHR38113">
    <property type="match status" value="1"/>
</dbReference>
<dbReference type="AlphaFoldDB" id="A0A8J3V7R0"/>
<proteinExistence type="predicted"/>
<evidence type="ECO:0000313" key="3">
    <source>
        <dbReference type="EMBL" id="GII56461.1"/>
    </source>
</evidence>
<feature type="domain" description="DUF2293" evidence="2">
    <location>
        <begin position="268"/>
        <end position="353"/>
    </location>
</feature>
<name>A0A8J3V7R0_9ACTN</name>
<evidence type="ECO:0000313" key="4">
    <source>
        <dbReference type="Proteomes" id="UP000605992"/>
    </source>
</evidence>
<sequence length="360" mass="40318">MVRSKLGDRVEKAARVALATRKHVTVIDVLTGLRWVQGRHVDQWRQGRADSLERLAAVDAARMTEAVACLREWAEACGLSADEAAYTSAGRDRRPLRFTVEGDDRLERLFRVRWLSPDMSESARRRLEERDNRAPDLVVVVPLEPWVCAGCGAASGAALDDSRLIMEADQPYCLTCSDMDHLEFLPAGNATLSRRAKKESGLSALVVRFNRRRKRYERLGVLVEEAALARAEEQCLADEEVRSRRRERDRERRAGEDAEYRTAMAERIGALFPGCPPERAAAIALHAGQRGSGRVGRTAAARVFDEDAITLAVIASVRHQDTDYDALLMAGVPRMTARDRIRPRVDQVLAAWRDGRPKPR</sequence>
<dbReference type="PANTHER" id="PTHR38113:SF2">
    <property type="entry name" value="DUF2293 DOMAIN-CONTAINING PROTEIN"/>
    <property type="match status" value="1"/>
</dbReference>
<accession>A0A8J3V7R0</accession>